<dbReference type="GO" id="GO:0004563">
    <property type="term" value="F:beta-N-acetylhexosaminidase activity"/>
    <property type="evidence" value="ECO:0007669"/>
    <property type="project" value="UniProtKB-EC"/>
</dbReference>
<sequence>MKLFSIVSASLGLLALVKSLPVNDTAIIDACAKCGSISCLISKMSVRDKITQKMMPDIRNWRPGSCTSPQIDVTQIIPEIDAYLQKYKWGGLILFAQNVVDTGLTAALTDQLQKSNAQTNKIPLLISTDQEGGLVTRLGHGTMFPGNMAMCATRDLDNTQKAATIMAQELKAVGINVQFGPVSDVNINPQNPVIGVRSFSDDPNLVSANAPVYAKAVQEQGTISCAKHFPGHGDTATDSHFGLPRVDKTLAQWEAQDMPPFLADINAGIDMVMTAHIQYPNLDPTLVVSQKTGESLYLPATLSKVILNDILRVQLGFNGVIITDAMNMLGIVQEFGQTEAVGLSFKAGVDIVLMPAPVVCVDQESQLDDIINSVLGMIDSGDYTVQELDESVARILNLKKKYGLLQLDNTPVDQKVSNAVAFVNNANSKAIEKQMSNDAMTLLKNDASRGIPFVTDSSSKVLVFVTDATQVAAINMIVKDLGINVPVTAFSYGSAVYGPTHKAMIDGATHIIIGSQVTLNNPAIDGNGDIIQDTTSGTWAFSFPQAVVAEVNSQNKPLSVLSMRNPYDAANFPTAPSILCLYGVKGIVNGVYGMPNLPSAISTVFGYSKPKGILPVNVPALNGTILYPRGFGLTL</sequence>
<dbReference type="InterPro" id="IPR019800">
    <property type="entry name" value="Glyco_hydro_3_AS"/>
</dbReference>
<keyword evidence="6" id="KW-0732">Signal</keyword>
<evidence type="ECO:0000313" key="9">
    <source>
        <dbReference type="Proteomes" id="UP000187455"/>
    </source>
</evidence>
<dbReference type="InterPro" id="IPR036962">
    <property type="entry name" value="Glyco_hydro_3_N_sf"/>
</dbReference>
<dbReference type="SUPFAM" id="SSF51445">
    <property type="entry name" value="(Trans)glycosidases"/>
    <property type="match status" value="1"/>
</dbReference>
<evidence type="ECO:0000256" key="4">
    <source>
        <dbReference type="ARBA" id="ARBA00022801"/>
    </source>
</evidence>
<accession>A0A1R0GQA3</accession>
<reference evidence="8 9" key="1">
    <citation type="journal article" date="2016" name="Mol. Biol. Evol.">
        <title>Genome-Wide Survey of Gut Fungi (Harpellales) Reveals the First Horizontally Transferred Ubiquitin Gene from a Mosquito Host.</title>
        <authorList>
            <person name="Wang Y."/>
            <person name="White M.M."/>
            <person name="Kvist S."/>
            <person name="Moncalvo J.M."/>
        </authorList>
    </citation>
    <scope>NUCLEOTIDE SEQUENCE [LARGE SCALE GENOMIC DNA]</scope>
    <source>
        <strain evidence="8 9">ALG-7-W6</strain>
    </source>
</reference>
<dbReference type="InterPro" id="IPR036881">
    <property type="entry name" value="Glyco_hydro_3_C_sf"/>
</dbReference>
<dbReference type="Proteomes" id="UP000187455">
    <property type="component" value="Unassembled WGS sequence"/>
</dbReference>
<evidence type="ECO:0000256" key="2">
    <source>
        <dbReference type="ARBA" id="ARBA00005336"/>
    </source>
</evidence>
<dbReference type="STRING" id="133383.A0A1R0GQA3"/>
<gene>
    <name evidence="8" type="ORF">AYI68_g6886</name>
</gene>
<comment type="caution">
    <text evidence="8">The sequence shown here is derived from an EMBL/GenBank/DDBJ whole genome shotgun (WGS) entry which is preliminary data.</text>
</comment>
<feature type="domain" description="Glycoside hydrolase family 3 N-terminal" evidence="7">
    <location>
        <begin position="46"/>
        <end position="398"/>
    </location>
</feature>
<evidence type="ECO:0000256" key="6">
    <source>
        <dbReference type="SAM" id="SignalP"/>
    </source>
</evidence>
<keyword evidence="4" id="KW-0378">Hydrolase</keyword>
<protein>
    <recommendedName>
        <fullName evidence="3">beta-N-acetylhexosaminidase</fullName>
        <ecNumber evidence="3">3.2.1.52</ecNumber>
    </recommendedName>
</protein>
<dbReference type="EC" id="3.2.1.52" evidence="3"/>
<dbReference type="AlphaFoldDB" id="A0A1R0GQA3"/>
<dbReference type="GO" id="GO:0009254">
    <property type="term" value="P:peptidoglycan turnover"/>
    <property type="evidence" value="ECO:0007669"/>
    <property type="project" value="TreeGrafter"/>
</dbReference>
<evidence type="ECO:0000313" key="8">
    <source>
        <dbReference type="EMBL" id="OLY79054.1"/>
    </source>
</evidence>
<keyword evidence="9" id="KW-1185">Reference proteome</keyword>
<dbReference type="EMBL" id="LSSL01005058">
    <property type="protein sequence ID" value="OLY79054.1"/>
    <property type="molecule type" value="Genomic_DNA"/>
</dbReference>
<dbReference type="InterPro" id="IPR017853">
    <property type="entry name" value="GH"/>
</dbReference>
<proteinExistence type="inferred from homology"/>
<dbReference type="PANTHER" id="PTHR30480:SF13">
    <property type="entry name" value="BETA-HEXOSAMINIDASE"/>
    <property type="match status" value="1"/>
</dbReference>
<dbReference type="Gene3D" id="3.40.50.1700">
    <property type="entry name" value="Glycoside hydrolase family 3 C-terminal domain"/>
    <property type="match status" value="1"/>
</dbReference>
<dbReference type="Pfam" id="PF00933">
    <property type="entry name" value="Glyco_hydro_3"/>
    <property type="match status" value="1"/>
</dbReference>
<evidence type="ECO:0000256" key="5">
    <source>
        <dbReference type="ARBA" id="ARBA00023295"/>
    </source>
</evidence>
<dbReference type="GO" id="GO:0005975">
    <property type="term" value="P:carbohydrate metabolic process"/>
    <property type="evidence" value="ECO:0007669"/>
    <property type="project" value="InterPro"/>
</dbReference>
<dbReference type="PROSITE" id="PS00775">
    <property type="entry name" value="GLYCOSYL_HYDROL_F3"/>
    <property type="match status" value="1"/>
</dbReference>
<evidence type="ECO:0000259" key="7">
    <source>
        <dbReference type="Pfam" id="PF00933"/>
    </source>
</evidence>
<organism evidence="8 9">
    <name type="scientific">Smittium mucronatum</name>
    <dbReference type="NCBI Taxonomy" id="133383"/>
    <lineage>
        <taxon>Eukaryota</taxon>
        <taxon>Fungi</taxon>
        <taxon>Fungi incertae sedis</taxon>
        <taxon>Zoopagomycota</taxon>
        <taxon>Kickxellomycotina</taxon>
        <taxon>Harpellomycetes</taxon>
        <taxon>Harpellales</taxon>
        <taxon>Legeriomycetaceae</taxon>
        <taxon>Smittium</taxon>
    </lineage>
</organism>
<feature type="chain" id="PRO_5012615963" description="beta-N-acetylhexosaminidase" evidence="6">
    <location>
        <begin position="20"/>
        <end position="635"/>
    </location>
</feature>
<dbReference type="PANTHER" id="PTHR30480">
    <property type="entry name" value="BETA-HEXOSAMINIDASE-RELATED"/>
    <property type="match status" value="1"/>
</dbReference>
<evidence type="ECO:0000256" key="1">
    <source>
        <dbReference type="ARBA" id="ARBA00001231"/>
    </source>
</evidence>
<dbReference type="OrthoDB" id="416222at2759"/>
<feature type="signal peptide" evidence="6">
    <location>
        <begin position="1"/>
        <end position="19"/>
    </location>
</feature>
<dbReference type="InterPro" id="IPR050226">
    <property type="entry name" value="NagZ_Beta-hexosaminidase"/>
</dbReference>
<comment type="catalytic activity">
    <reaction evidence="1">
        <text>Hydrolysis of terminal non-reducing N-acetyl-D-hexosamine residues in N-acetyl-beta-D-hexosaminides.</text>
        <dbReference type="EC" id="3.2.1.52"/>
    </reaction>
</comment>
<dbReference type="Gene3D" id="3.20.20.300">
    <property type="entry name" value="Glycoside hydrolase, family 3, N-terminal domain"/>
    <property type="match status" value="1"/>
</dbReference>
<comment type="similarity">
    <text evidence="2">Belongs to the glycosyl hydrolase 3 family.</text>
</comment>
<name>A0A1R0GQA3_9FUNG</name>
<evidence type="ECO:0000256" key="3">
    <source>
        <dbReference type="ARBA" id="ARBA00012663"/>
    </source>
</evidence>
<dbReference type="InterPro" id="IPR001764">
    <property type="entry name" value="Glyco_hydro_3_N"/>
</dbReference>
<keyword evidence="5" id="KW-0326">Glycosidase</keyword>